<dbReference type="PANTHER" id="PTHR30001:SF0">
    <property type="entry name" value="RIBONUCLEASE G"/>
    <property type="match status" value="1"/>
</dbReference>
<accession>A0A6B8RHK8</accession>
<dbReference type="GO" id="GO:0016787">
    <property type="term" value="F:hydrolase activity"/>
    <property type="evidence" value="ECO:0007669"/>
    <property type="project" value="UniProtKB-KW"/>
</dbReference>
<keyword evidence="3" id="KW-0378">Hydrolase</keyword>
<evidence type="ECO:0000256" key="5">
    <source>
        <dbReference type="ARBA" id="ARBA00022884"/>
    </source>
</evidence>
<dbReference type="AlphaFoldDB" id="A0A6B8RHK8"/>
<evidence type="ECO:0000256" key="1">
    <source>
        <dbReference type="ARBA" id="ARBA00001946"/>
    </source>
</evidence>
<keyword evidence="5" id="KW-0694">RNA-binding</keyword>
<feature type="domain" description="S1 motif" evidence="6">
    <location>
        <begin position="36"/>
        <end position="114"/>
    </location>
</feature>
<gene>
    <name evidence="7" type="ORF">EHS13_11140</name>
</gene>
<dbReference type="GO" id="GO:0003723">
    <property type="term" value="F:RNA binding"/>
    <property type="evidence" value="ECO:0007669"/>
    <property type="project" value="UniProtKB-KW"/>
</dbReference>
<dbReference type="KEGG" id="ppsc:EHS13_11140"/>
<evidence type="ECO:0000256" key="4">
    <source>
        <dbReference type="ARBA" id="ARBA00022842"/>
    </source>
</evidence>
<evidence type="ECO:0000256" key="2">
    <source>
        <dbReference type="ARBA" id="ARBA00022723"/>
    </source>
</evidence>
<proteinExistence type="predicted"/>
<dbReference type="GO" id="GO:0046872">
    <property type="term" value="F:metal ion binding"/>
    <property type="evidence" value="ECO:0007669"/>
    <property type="project" value="UniProtKB-KW"/>
</dbReference>
<protein>
    <submittedName>
        <fullName evidence="7">Rne/Rng family ribonuclease</fullName>
    </submittedName>
</protein>
<name>A0A6B8RHK8_9BACL</name>
<dbReference type="PROSITE" id="PS50126">
    <property type="entry name" value="S1"/>
    <property type="match status" value="1"/>
</dbReference>
<dbReference type="Proteomes" id="UP000426246">
    <property type="component" value="Chromosome"/>
</dbReference>
<dbReference type="Gene3D" id="2.40.50.140">
    <property type="entry name" value="Nucleic acid-binding proteins"/>
    <property type="match status" value="1"/>
</dbReference>
<dbReference type="SUPFAM" id="SSF50249">
    <property type="entry name" value="Nucleic acid-binding proteins"/>
    <property type="match status" value="1"/>
</dbReference>
<dbReference type="PANTHER" id="PTHR30001">
    <property type="entry name" value="RIBONUCLEASE"/>
    <property type="match status" value="1"/>
</dbReference>
<evidence type="ECO:0000259" key="6">
    <source>
        <dbReference type="PROSITE" id="PS50126"/>
    </source>
</evidence>
<dbReference type="GO" id="GO:0004540">
    <property type="term" value="F:RNA nuclease activity"/>
    <property type="evidence" value="ECO:0007669"/>
    <property type="project" value="InterPro"/>
</dbReference>
<dbReference type="InterPro" id="IPR003029">
    <property type="entry name" value="S1_domain"/>
</dbReference>
<dbReference type="InterPro" id="IPR019307">
    <property type="entry name" value="RNA-bd_AU-1/RNase_E/G"/>
</dbReference>
<dbReference type="EMBL" id="CP034235">
    <property type="protein sequence ID" value="QGQ95397.1"/>
    <property type="molecule type" value="Genomic_DNA"/>
</dbReference>
<dbReference type="GO" id="GO:0006364">
    <property type="term" value="P:rRNA processing"/>
    <property type="evidence" value="ECO:0007669"/>
    <property type="project" value="TreeGrafter"/>
</dbReference>
<comment type="cofactor">
    <cofactor evidence="1">
        <name>Mg(2+)</name>
        <dbReference type="ChEBI" id="CHEBI:18420"/>
    </cofactor>
</comment>
<organism evidence="7 8">
    <name type="scientific">Paenibacillus psychroresistens</name>
    <dbReference type="NCBI Taxonomy" id="1778678"/>
    <lineage>
        <taxon>Bacteria</taxon>
        <taxon>Bacillati</taxon>
        <taxon>Bacillota</taxon>
        <taxon>Bacilli</taxon>
        <taxon>Bacillales</taxon>
        <taxon>Paenibacillaceae</taxon>
        <taxon>Paenibacillus</taxon>
    </lineage>
</organism>
<dbReference type="SMART" id="SM00316">
    <property type="entry name" value="S1"/>
    <property type="match status" value="1"/>
</dbReference>
<keyword evidence="8" id="KW-1185">Reference proteome</keyword>
<evidence type="ECO:0000313" key="8">
    <source>
        <dbReference type="Proteomes" id="UP000426246"/>
    </source>
</evidence>
<keyword evidence="2" id="KW-0479">Metal-binding</keyword>
<evidence type="ECO:0000256" key="3">
    <source>
        <dbReference type="ARBA" id="ARBA00022801"/>
    </source>
</evidence>
<keyword evidence="4" id="KW-0460">Magnesium</keyword>
<dbReference type="InterPro" id="IPR004659">
    <property type="entry name" value="RNase_E/G"/>
</dbReference>
<sequence length="394" mass="45115">MMIVRDELQKKQLALLEDGKLIEFYMERPMERERAGNIYKGRVVNVLPGMEAAFVDIGLEKNAFLLVDDLLPAHLEKRPIVKPAITELLQVGQSILVQVKKEQSGSKGARITTHFTIPGRWVVLLPNADYVAVSKKIENEVERGRLKQIGEQLRLPGEGVILRTVADGVSAELLELDIRQLRVIWDETMQKQRESNAHHELLYRDLAMIPRLIRDLFTEEVSEIVVDQQQMAEEIKWLLHQISPSYTDRVILYTEEASIFTKYPVSRELERALERKITLPSGGNLILDQTEALLVIDVNTGKFVGDQDLERTVLTINLEAAEEISRLLRLRNLSGIIIVDFIDMTKDENRRLVVEKLEACCAEDRTKTIIVGWTKLGLMEITRKKVRDSLTLYE</sequence>
<dbReference type="OrthoDB" id="9804278at2"/>
<reference evidence="8" key="1">
    <citation type="submission" date="2018-11" db="EMBL/GenBank/DDBJ databases">
        <title>Complete genome sequence of Paenibacillus sp. ML311-T8.</title>
        <authorList>
            <person name="Nam Y.-D."/>
            <person name="Kang J."/>
            <person name="Chung W.-H."/>
            <person name="Park Y.S."/>
        </authorList>
    </citation>
    <scope>NUCLEOTIDE SEQUENCE [LARGE SCALE GENOMIC DNA]</scope>
    <source>
        <strain evidence="8">ML311-T8</strain>
    </source>
</reference>
<evidence type="ECO:0000313" key="7">
    <source>
        <dbReference type="EMBL" id="QGQ95397.1"/>
    </source>
</evidence>
<dbReference type="GO" id="GO:0005737">
    <property type="term" value="C:cytoplasm"/>
    <property type="evidence" value="ECO:0007669"/>
    <property type="project" value="TreeGrafter"/>
</dbReference>
<dbReference type="Pfam" id="PF10150">
    <property type="entry name" value="RNase_E_G"/>
    <property type="match status" value="1"/>
</dbReference>
<dbReference type="InterPro" id="IPR012340">
    <property type="entry name" value="NA-bd_OB-fold"/>
</dbReference>
<dbReference type="CDD" id="cd04453">
    <property type="entry name" value="S1_RNase_E"/>
    <property type="match status" value="1"/>
</dbReference>
<dbReference type="NCBIfam" id="TIGR00757">
    <property type="entry name" value="RNaseEG"/>
    <property type="match status" value="1"/>
</dbReference>